<gene>
    <name evidence="2" type="ORF">EX30DRAFT_91157</name>
</gene>
<evidence type="ECO:0000313" key="3">
    <source>
        <dbReference type="Proteomes" id="UP000298138"/>
    </source>
</evidence>
<feature type="compositionally biased region" description="Basic and acidic residues" evidence="1">
    <location>
        <begin position="87"/>
        <end position="101"/>
    </location>
</feature>
<dbReference type="AlphaFoldDB" id="A0A4S2N3Q6"/>
<dbReference type="Proteomes" id="UP000298138">
    <property type="component" value="Unassembled WGS sequence"/>
</dbReference>
<name>A0A4S2N3Q6_9PEZI</name>
<evidence type="ECO:0000256" key="1">
    <source>
        <dbReference type="SAM" id="MobiDB-lite"/>
    </source>
</evidence>
<evidence type="ECO:0000313" key="2">
    <source>
        <dbReference type="EMBL" id="TGZ83771.1"/>
    </source>
</evidence>
<protein>
    <submittedName>
        <fullName evidence="2">Uncharacterized protein</fullName>
    </submittedName>
</protein>
<keyword evidence="3" id="KW-1185">Reference proteome</keyword>
<dbReference type="EMBL" id="ML220113">
    <property type="protein sequence ID" value="TGZ83771.1"/>
    <property type="molecule type" value="Genomic_DNA"/>
</dbReference>
<reference evidence="2 3" key="1">
    <citation type="submission" date="2019-04" db="EMBL/GenBank/DDBJ databases">
        <title>Comparative genomics and transcriptomics to analyze fruiting body development in filamentous ascomycetes.</title>
        <authorList>
            <consortium name="DOE Joint Genome Institute"/>
            <person name="Lutkenhaus R."/>
            <person name="Traeger S."/>
            <person name="Breuer J."/>
            <person name="Kuo A."/>
            <person name="Lipzen A."/>
            <person name="Pangilinan J."/>
            <person name="Dilworth D."/>
            <person name="Sandor L."/>
            <person name="Poggeler S."/>
            <person name="Barry K."/>
            <person name="Grigoriev I.V."/>
            <person name="Nowrousian M."/>
        </authorList>
    </citation>
    <scope>NUCLEOTIDE SEQUENCE [LARGE SCALE GENOMIC DNA]</scope>
    <source>
        <strain evidence="2 3">CBS 389.68</strain>
    </source>
</reference>
<sequence>MMKWFAGLPVTLGLNSFNTGLVFLEDAPNHSNPPIPYTSCTSLWKISHRECMPSHHSNIIFHRAVIMSRSHKKHCNTDPPHSSIATRPERHGGSVDECHGH</sequence>
<dbReference type="InParanoid" id="A0A4S2N3Q6"/>
<proteinExistence type="predicted"/>
<organism evidence="2 3">
    <name type="scientific">Ascodesmis nigricans</name>
    <dbReference type="NCBI Taxonomy" id="341454"/>
    <lineage>
        <taxon>Eukaryota</taxon>
        <taxon>Fungi</taxon>
        <taxon>Dikarya</taxon>
        <taxon>Ascomycota</taxon>
        <taxon>Pezizomycotina</taxon>
        <taxon>Pezizomycetes</taxon>
        <taxon>Pezizales</taxon>
        <taxon>Ascodesmidaceae</taxon>
        <taxon>Ascodesmis</taxon>
    </lineage>
</organism>
<accession>A0A4S2N3Q6</accession>
<feature type="region of interest" description="Disordered" evidence="1">
    <location>
        <begin position="72"/>
        <end position="101"/>
    </location>
</feature>